<keyword evidence="4" id="KW-0521">NADP</keyword>
<dbReference type="PANTHER" id="PTHR44154">
    <property type="entry name" value="QUINONE OXIDOREDUCTASE"/>
    <property type="match status" value="1"/>
</dbReference>
<evidence type="ECO:0000313" key="8">
    <source>
        <dbReference type="Proteomes" id="UP000727056"/>
    </source>
</evidence>
<dbReference type="Proteomes" id="UP000727056">
    <property type="component" value="Unassembled WGS sequence"/>
</dbReference>
<dbReference type="InterPro" id="IPR002364">
    <property type="entry name" value="Quin_OxRdtase/zeta-crystal_CS"/>
</dbReference>
<dbReference type="EMBL" id="JAAVJC010000134">
    <property type="protein sequence ID" value="NJQ16249.1"/>
    <property type="molecule type" value="Genomic_DNA"/>
</dbReference>
<feature type="domain" description="Enoyl reductase (ER)" evidence="6">
    <location>
        <begin position="10"/>
        <end position="300"/>
    </location>
</feature>
<dbReference type="Pfam" id="PF13602">
    <property type="entry name" value="ADH_zinc_N_2"/>
    <property type="match status" value="1"/>
</dbReference>
<accession>A0ABX1CID9</accession>
<dbReference type="PANTHER" id="PTHR44154:SF1">
    <property type="entry name" value="QUINONE OXIDOREDUCTASE"/>
    <property type="match status" value="1"/>
</dbReference>
<dbReference type="InterPro" id="IPR013154">
    <property type="entry name" value="ADH-like_N"/>
</dbReference>
<dbReference type="RefSeq" id="WP_168088992.1">
    <property type="nucleotide sequence ID" value="NZ_BHZH01000106.1"/>
</dbReference>
<dbReference type="InterPro" id="IPR011032">
    <property type="entry name" value="GroES-like_sf"/>
</dbReference>
<evidence type="ECO:0000256" key="2">
    <source>
        <dbReference type="ARBA" id="ARBA00011881"/>
    </source>
</evidence>
<reference evidence="7 8" key="1">
    <citation type="submission" date="2020-03" db="EMBL/GenBank/DDBJ databases">
        <title>Draft genome of Streptomyces sp. ventii, isolated from the Axial Seamount in the Pacific Ocean, and resequencing of the two type strains Streptomyces lonarensis strain NCL 716 and Streptomyces bohaiensis strain 11A07.</title>
        <authorList>
            <person name="Loughran R.M."/>
            <person name="Pfannmuller K.M."/>
            <person name="Wasson B.J."/>
            <person name="Deadmond M.C."/>
            <person name="Paddock B.E."/>
            <person name="Koyack M.J."/>
            <person name="Gallegos D.A."/>
            <person name="Mitchell E.A."/>
            <person name="Ushijima B."/>
            <person name="Saw J.H."/>
            <person name="Mcphail K.L."/>
            <person name="Videau P."/>
        </authorList>
    </citation>
    <scope>NUCLEOTIDE SEQUENCE [LARGE SCALE GENOMIC DNA]</scope>
    <source>
        <strain evidence="7 8">11A07</strain>
    </source>
</reference>
<keyword evidence="8" id="KW-1185">Reference proteome</keyword>
<dbReference type="PROSITE" id="PS01162">
    <property type="entry name" value="QOR_ZETA_CRYSTAL"/>
    <property type="match status" value="1"/>
</dbReference>
<organism evidence="7 8">
    <name type="scientific">Streptomyces bohaiensis</name>
    <dbReference type="NCBI Taxonomy" id="1431344"/>
    <lineage>
        <taxon>Bacteria</taxon>
        <taxon>Bacillati</taxon>
        <taxon>Actinomycetota</taxon>
        <taxon>Actinomycetes</taxon>
        <taxon>Kitasatosporales</taxon>
        <taxon>Streptomycetaceae</taxon>
        <taxon>Streptomyces</taxon>
    </lineage>
</organism>
<name>A0ABX1CID9_9ACTN</name>
<evidence type="ECO:0000256" key="1">
    <source>
        <dbReference type="ARBA" id="ARBA00004496"/>
    </source>
</evidence>
<evidence type="ECO:0000256" key="3">
    <source>
        <dbReference type="ARBA" id="ARBA00022490"/>
    </source>
</evidence>
<evidence type="ECO:0000256" key="4">
    <source>
        <dbReference type="ARBA" id="ARBA00022857"/>
    </source>
</evidence>
<dbReference type="InterPro" id="IPR020843">
    <property type="entry name" value="ER"/>
</dbReference>
<dbReference type="SUPFAM" id="SSF50129">
    <property type="entry name" value="GroES-like"/>
    <property type="match status" value="1"/>
</dbReference>
<keyword evidence="3" id="KW-0963">Cytoplasm</keyword>
<evidence type="ECO:0000256" key="5">
    <source>
        <dbReference type="ARBA" id="ARBA00022884"/>
    </source>
</evidence>
<dbReference type="InterPro" id="IPR051603">
    <property type="entry name" value="Zinc-ADH_QOR/CCCR"/>
</dbReference>
<dbReference type="Gene3D" id="3.40.50.720">
    <property type="entry name" value="NAD(P)-binding Rossmann-like Domain"/>
    <property type="match status" value="1"/>
</dbReference>
<sequence>MRAVAFSVFGGPEVLEPVSVPTPRAGPGEVRVGVRAAGVQPIDCAVRSGHRAPGFPIERPHITGGEFAGVVDQVGDGVEGVEVGTEVLGFRTQRCYAEYVVVPADHLVRKPPAMPWAVAGGLSGAGQAAHTALEDLGVRRSDTFLVNGAAGGVGTVAVQLARAAGATVLGTAREENHAYLRRLGATPVAYGDGLVDRVREVAPGGVDVALDAASEDGLRAAVALVADKDRVGTVASVDAWERLGARWIAGRRSAERLGALVGLWSSEALHIHVRATWPLEEAAAAHHDVGSGHGRGKVVLLVG</sequence>
<comment type="subcellular location">
    <subcellularLocation>
        <location evidence="1">Cytoplasm</location>
    </subcellularLocation>
</comment>
<keyword evidence="5" id="KW-0694">RNA-binding</keyword>
<proteinExistence type="predicted"/>
<gene>
    <name evidence="7" type="ORF">HCN52_15230</name>
</gene>
<comment type="subunit">
    <text evidence="2">Homotetramer.</text>
</comment>
<dbReference type="SUPFAM" id="SSF51735">
    <property type="entry name" value="NAD(P)-binding Rossmann-fold domains"/>
    <property type="match status" value="1"/>
</dbReference>
<dbReference type="InterPro" id="IPR036291">
    <property type="entry name" value="NAD(P)-bd_dom_sf"/>
</dbReference>
<dbReference type="Gene3D" id="3.90.180.10">
    <property type="entry name" value="Medium-chain alcohol dehydrogenases, catalytic domain"/>
    <property type="match status" value="1"/>
</dbReference>
<dbReference type="SMART" id="SM00829">
    <property type="entry name" value="PKS_ER"/>
    <property type="match status" value="1"/>
</dbReference>
<comment type="caution">
    <text evidence="7">The sequence shown here is derived from an EMBL/GenBank/DDBJ whole genome shotgun (WGS) entry which is preliminary data.</text>
</comment>
<dbReference type="CDD" id="cd05289">
    <property type="entry name" value="MDR_like_2"/>
    <property type="match status" value="1"/>
</dbReference>
<evidence type="ECO:0000259" key="6">
    <source>
        <dbReference type="SMART" id="SM00829"/>
    </source>
</evidence>
<evidence type="ECO:0000313" key="7">
    <source>
        <dbReference type="EMBL" id="NJQ16249.1"/>
    </source>
</evidence>
<protein>
    <submittedName>
        <fullName evidence="7">NADP-dependent oxidoreductase</fullName>
    </submittedName>
</protein>
<dbReference type="Pfam" id="PF08240">
    <property type="entry name" value="ADH_N"/>
    <property type="match status" value="1"/>
</dbReference>